<evidence type="ECO:0000256" key="3">
    <source>
        <dbReference type="ARBA" id="ARBA00022448"/>
    </source>
</evidence>
<dbReference type="AlphaFoldDB" id="A0AAD5T2P1"/>
<evidence type="ECO:0000256" key="5">
    <source>
        <dbReference type="ARBA" id="ARBA00022989"/>
    </source>
</evidence>
<dbReference type="InterPro" id="IPR020846">
    <property type="entry name" value="MFS_dom"/>
</dbReference>
<feature type="transmembrane region" description="Helical" evidence="8">
    <location>
        <begin position="121"/>
        <end position="140"/>
    </location>
</feature>
<feature type="transmembrane region" description="Helical" evidence="8">
    <location>
        <begin position="146"/>
        <end position="167"/>
    </location>
</feature>
<reference evidence="10" key="1">
    <citation type="submission" date="2020-05" db="EMBL/GenBank/DDBJ databases">
        <title>Phylogenomic resolution of chytrid fungi.</title>
        <authorList>
            <person name="Stajich J.E."/>
            <person name="Amses K."/>
            <person name="Simmons R."/>
            <person name="Seto K."/>
            <person name="Myers J."/>
            <person name="Bonds A."/>
            <person name="Quandt C.A."/>
            <person name="Barry K."/>
            <person name="Liu P."/>
            <person name="Grigoriev I."/>
            <person name="Longcore J.E."/>
            <person name="James T.Y."/>
        </authorList>
    </citation>
    <scope>NUCLEOTIDE SEQUENCE</scope>
    <source>
        <strain evidence="10">JEL0513</strain>
    </source>
</reference>
<comment type="similarity">
    <text evidence="2">Belongs to the major facilitator superfamily.</text>
</comment>
<evidence type="ECO:0000259" key="9">
    <source>
        <dbReference type="PROSITE" id="PS50850"/>
    </source>
</evidence>
<dbReference type="FunFam" id="1.20.1720.10:FF:000013">
    <property type="entry name" value="Related to multidrug resistance proteins"/>
    <property type="match status" value="1"/>
</dbReference>
<keyword evidence="11" id="KW-1185">Reference proteome</keyword>
<evidence type="ECO:0000313" key="10">
    <source>
        <dbReference type="EMBL" id="KAJ3126439.1"/>
    </source>
</evidence>
<dbReference type="PANTHER" id="PTHR23501">
    <property type="entry name" value="MAJOR FACILITATOR SUPERFAMILY"/>
    <property type="match status" value="1"/>
</dbReference>
<dbReference type="SUPFAM" id="SSF103473">
    <property type="entry name" value="MFS general substrate transporter"/>
    <property type="match status" value="1"/>
</dbReference>
<feature type="region of interest" description="Disordered" evidence="7">
    <location>
        <begin position="1"/>
        <end position="32"/>
    </location>
</feature>
<keyword evidence="5 8" id="KW-1133">Transmembrane helix</keyword>
<feature type="transmembrane region" description="Helical" evidence="8">
    <location>
        <begin position="406"/>
        <end position="424"/>
    </location>
</feature>
<feature type="domain" description="Major facilitator superfamily (MFS) profile" evidence="9">
    <location>
        <begin position="56"/>
        <end position="497"/>
    </location>
</feature>
<evidence type="ECO:0000256" key="2">
    <source>
        <dbReference type="ARBA" id="ARBA00008335"/>
    </source>
</evidence>
<feature type="transmembrane region" description="Helical" evidence="8">
    <location>
        <begin position="315"/>
        <end position="337"/>
    </location>
</feature>
<feature type="transmembrane region" description="Helical" evidence="8">
    <location>
        <begin position="381"/>
        <end position="400"/>
    </location>
</feature>
<dbReference type="GO" id="GO:0022857">
    <property type="term" value="F:transmembrane transporter activity"/>
    <property type="evidence" value="ECO:0007669"/>
    <property type="project" value="InterPro"/>
</dbReference>
<keyword evidence="4 8" id="KW-0812">Transmembrane</keyword>
<organism evidence="10 11">
    <name type="scientific">Physocladia obscura</name>
    <dbReference type="NCBI Taxonomy" id="109957"/>
    <lineage>
        <taxon>Eukaryota</taxon>
        <taxon>Fungi</taxon>
        <taxon>Fungi incertae sedis</taxon>
        <taxon>Chytridiomycota</taxon>
        <taxon>Chytridiomycota incertae sedis</taxon>
        <taxon>Chytridiomycetes</taxon>
        <taxon>Chytridiales</taxon>
        <taxon>Chytriomycetaceae</taxon>
        <taxon>Physocladia</taxon>
    </lineage>
</organism>
<keyword evidence="3" id="KW-0813">Transport</keyword>
<dbReference type="PROSITE" id="PS50850">
    <property type="entry name" value="MFS"/>
    <property type="match status" value="1"/>
</dbReference>
<dbReference type="EMBL" id="JADGJH010000559">
    <property type="protein sequence ID" value="KAJ3126439.1"/>
    <property type="molecule type" value="Genomic_DNA"/>
</dbReference>
<comment type="caution">
    <text evidence="10">The sequence shown here is derived from an EMBL/GenBank/DDBJ whole genome shotgun (WGS) entry which is preliminary data.</text>
</comment>
<dbReference type="GO" id="GO:0012505">
    <property type="term" value="C:endomembrane system"/>
    <property type="evidence" value="ECO:0007669"/>
    <property type="project" value="UniProtKB-SubCell"/>
</dbReference>
<feature type="transmembrane region" description="Helical" evidence="8">
    <location>
        <begin position="179"/>
        <end position="200"/>
    </location>
</feature>
<proteinExistence type="inferred from homology"/>
<evidence type="ECO:0000256" key="6">
    <source>
        <dbReference type="ARBA" id="ARBA00023136"/>
    </source>
</evidence>
<dbReference type="InterPro" id="IPR011701">
    <property type="entry name" value="MFS"/>
</dbReference>
<feature type="transmembrane region" description="Helical" evidence="8">
    <location>
        <begin position="90"/>
        <end position="109"/>
    </location>
</feature>
<evidence type="ECO:0000256" key="4">
    <source>
        <dbReference type="ARBA" id="ARBA00022692"/>
    </source>
</evidence>
<protein>
    <recommendedName>
        <fullName evidence="9">Major facilitator superfamily (MFS) profile domain-containing protein</fullName>
    </recommendedName>
</protein>
<feature type="transmembrane region" description="Helical" evidence="8">
    <location>
        <begin position="277"/>
        <end position="295"/>
    </location>
</feature>
<gene>
    <name evidence="10" type="ORF">HK100_010242</name>
</gene>
<dbReference type="Gene3D" id="1.20.1720.10">
    <property type="entry name" value="Multidrug resistance protein D"/>
    <property type="match status" value="1"/>
</dbReference>
<evidence type="ECO:0000256" key="7">
    <source>
        <dbReference type="SAM" id="MobiDB-lite"/>
    </source>
</evidence>
<feature type="transmembrane region" description="Helical" evidence="8">
    <location>
        <begin position="206"/>
        <end position="229"/>
    </location>
</feature>
<evidence type="ECO:0000313" key="11">
    <source>
        <dbReference type="Proteomes" id="UP001211907"/>
    </source>
</evidence>
<sequence>MNSPNRQDENVIEIPDNAPENTEIAPSTKNPDTIDPATQSFTHVRVPLEKTQFILVYVGLLLAIMLGALDQTIVATALKSIVAEFGHQDLIPWIGSAYLLTAAPFGTVYGKFADIFGRKPVFLFSIVTFEVGSLICGASNSMEMLIAGRTIAGIGGGGMTSMVLIIISDIVSIQDRGKYQGFSGATFGLSAILGPLLGGAFSDHISWRWCFFINLPLGVITIVAVVAFLKFPPTEGSMIDKIKRVDIYGALLLFASIICLITPLQLGGTIWEWNAAQVIAMFVVAAVLFVIFAFVELKIANEPIIPPEMFVNKSVPALIGISFCLGAGFLSVAYYISFFFQVVLGYSATIAGLEIFPVIFGLVTMSVTAGIVTSKTGNYKMFFFIGPILMSIGFALVSLFTSNTILVKQIFFLFILGLGIGCTLQQRVIATQASVPRERIAVATATVQTANTLGGAIGVAVTGTIVNNLVVSNTASDTALMSFVSLFIKQGLPASTSNALPLLQMLQSASADYPHNDAVAAGVYNETLAAATTELIAGFNGAFKTAMLAALPYPIRAIN</sequence>
<feature type="transmembrane region" description="Helical" evidence="8">
    <location>
        <begin position="343"/>
        <end position="369"/>
    </location>
</feature>
<keyword evidence="6 8" id="KW-0472">Membrane</keyword>
<dbReference type="CDD" id="cd17502">
    <property type="entry name" value="MFS_Azr1_MDR_like"/>
    <property type="match status" value="1"/>
</dbReference>
<dbReference type="InterPro" id="IPR036259">
    <property type="entry name" value="MFS_trans_sf"/>
</dbReference>
<name>A0AAD5T2P1_9FUNG</name>
<comment type="subcellular location">
    <subcellularLocation>
        <location evidence="1">Endomembrane system</location>
        <topology evidence="1">Multi-pass membrane protein</topology>
    </subcellularLocation>
</comment>
<feature type="transmembrane region" description="Helical" evidence="8">
    <location>
        <begin position="54"/>
        <end position="78"/>
    </location>
</feature>
<evidence type="ECO:0000256" key="1">
    <source>
        <dbReference type="ARBA" id="ARBA00004127"/>
    </source>
</evidence>
<dbReference type="GO" id="GO:0005886">
    <property type="term" value="C:plasma membrane"/>
    <property type="evidence" value="ECO:0007669"/>
    <property type="project" value="TreeGrafter"/>
</dbReference>
<evidence type="ECO:0000256" key="8">
    <source>
        <dbReference type="SAM" id="Phobius"/>
    </source>
</evidence>
<feature type="transmembrane region" description="Helical" evidence="8">
    <location>
        <begin position="250"/>
        <end position="271"/>
    </location>
</feature>
<dbReference type="Proteomes" id="UP001211907">
    <property type="component" value="Unassembled WGS sequence"/>
</dbReference>
<dbReference type="PANTHER" id="PTHR23501:SF191">
    <property type="entry name" value="VACUOLAR BASIC AMINO ACID TRANSPORTER 4"/>
    <property type="match status" value="1"/>
</dbReference>
<dbReference type="Gene3D" id="1.20.1250.20">
    <property type="entry name" value="MFS general substrate transporter like domains"/>
    <property type="match status" value="1"/>
</dbReference>
<accession>A0AAD5T2P1</accession>
<dbReference type="Pfam" id="PF07690">
    <property type="entry name" value="MFS_1"/>
    <property type="match status" value="1"/>
</dbReference>